<evidence type="ECO:0000313" key="3">
    <source>
        <dbReference type="EMBL" id="KAB3537228.1"/>
    </source>
</evidence>
<dbReference type="Proteomes" id="UP000432715">
    <property type="component" value="Unassembled WGS sequence"/>
</dbReference>
<dbReference type="Gene3D" id="3.40.50.10850">
    <property type="entry name" value="Ntrc-like two-domain protein"/>
    <property type="match status" value="1"/>
</dbReference>
<dbReference type="InterPro" id="IPR027417">
    <property type="entry name" value="P-loop_NTPase"/>
</dbReference>
<dbReference type="AlphaFoldDB" id="A0A6I0FFS9"/>
<dbReference type="RefSeq" id="WP_151860060.1">
    <property type="nucleotide sequence ID" value="NZ_WBZC01000010.1"/>
</dbReference>
<sequence>MKLKLAIVDTDLDYLNALENYLMNSFSQRFQVSFFTQPDYLLKELKKEDSKIDILLINSQLYCDTLSKKNIGIVILLIEELLTTSLDNLPCVKKYQPGNQLMANLINIYVDAFPNQFLKPNKNGNTSVIGVYSPVGGSGKSTVAILTAYALAQEGKRVFYLNLENIPSICSFIDCTPSHNMSNLFYYLRNKKKNLLLKIEGIRQLDIGLGVYYFPPIEKLTDLEEVTSEELIYLIKELKNSNQYDYIIIDFDSTYNRDKRNQMNVCDKLLLVLNQTTVTNVKASILIKELERLSLEEDSISLENIYMIINKAKSPIDISNRQFTINNNEEVYLPYIQINSHNKIIDNKAFLQPLIQLVRRL</sequence>
<evidence type="ECO:0000259" key="1">
    <source>
        <dbReference type="Pfam" id="PF13614"/>
    </source>
</evidence>
<dbReference type="Gene3D" id="3.40.50.300">
    <property type="entry name" value="P-loop containing nucleotide triphosphate hydrolases"/>
    <property type="match status" value="1"/>
</dbReference>
<dbReference type="EMBL" id="WBZC01000010">
    <property type="protein sequence ID" value="KAB3537228.1"/>
    <property type="molecule type" value="Genomic_DNA"/>
</dbReference>
<feature type="domain" description="AAA" evidence="1">
    <location>
        <begin position="127"/>
        <end position="294"/>
    </location>
</feature>
<dbReference type="InterPro" id="IPR049086">
    <property type="entry name" value="TadZ-like_ARD"/>
</dbReference>
<dbReference type="Pfam" id="PF13614">
    <property type="entry name" value="AAA_31"/>
    <property type="match status" value="1"/>
</dbReference>
<dbReference type="InterPro" id="IPR050678">
    <property type="entry name" value="DNA_Partitioning_ATPase"/>
</dbReference>
<evidence type="ECO:0000313" key="4">
    <source>
        <dbReference type="Proteomes" id="UP000432715"/>
    </source>
</evidence>
<organism evidence="3 4">
    <name type="scientific">Alkaliphilus pronyensis</name>
    <dbReference type="NCBI Taxonomy" id="1482732"/>
    <lineage>
        <taxon>Bacteria</taxon>
        <taxon>Bacillati</taxon>
        <taxon>Bacillota</taxon>
        <taxon>Clostridia</taxon>
        <taxon>Peptostreptococcales</taxon>
        <taxon>Natronincolaceae</taxon>
        <taxon>Alkaliphilus</taxon>
    </lineage>
</organism>
<dbReference type="PANTHER" id="PTHR13696">
    <property type="entry name" value="P-LOOP CONTAINING NUCLEOSIDE TRIPHOSPHATE HYDROLASE"/>
    <property type="match status" value="1"/>
</dbReference>
<keyword evidence="4" id="KW-1185">Reference proteome</keyword>
<comment type="caution">
    <text evidence="3">The sequence shown here is derived from an EMBL/GenBank/DDBJ whole genome shotgun (WGS) entry which is preliminary data.</text>
</comment>
<accession>A0A6I0FFS9</accession>
<feature type="domain" description="TadZ-like receiver" evidence="2">
    <location>
        <begin position="1"/>
        <end position="109"/>
    </location>
</feature>
<name>A0A6I0FFS9_9FIRM</name>
<dbReference type="Pfam" id="PF21194">
    <property type="entry name" value="TadZ-like_ARD"/>
    <property type="match status" value="1"/>
</dbReference>
<dbReference type="PANTHER" id="PTHR13696:SF99">
    <property type="entry name" value="COBYRINIC ACID AC-DIAMIDE SYNTHASE"/>
    <property type="match status" value="1"/>
</dbReference>
<gene>
    <name evidence="3" type="ORF">F8154_02730</name>
</gene>
<reference evidence="3 4" key="1">
    <citation type="submission" date="2019-10" db="EMBL/GenBank/DDBJ databases">
        <title>Alkaliphilus serpentinus sp. nov. and Alkaliphilus pronyensis sp. nov., two novel anaerobic alkaliphilic species isolated from the serpentinized-hosted hydrothermal field of the Prony Bay (New Caledonia).</title>
        <authorList>
            <person name="Postec A."/>
        </authorList>
    </citation>
    <scope>NUCLEOTIDE SEQUENCE [LARGE SCALE GENOMIC DNA]</scope>
    <source>
        <strain evidence="3 4">LacV</strain>
    </source>
</reference>
<dbReference type="InterPro" id="IPR025669">
    <property type="entry name" value="AAA_dom"/>
</dbReference>
<evidence type="ECO:0000259" key="2">
    <source>
        <dbReference type="Pfam" id="PF21194"/>
    </source>
</evidence>
<protein>
    <submittedName>
        <fullName evidence="3">AAA family ATPase</fullName>
    </submittedName>
</protein>
<dbReference type="SUPFAM" id="SSF52540">
    <property type="entry name" value="P-loop containing nucleoside triphosphate hydrolases"/>
    <property type="match status" value="1"/>
</dbReference>
<dbReference type="OrthoDB" id="3035369at2"/>
<proteinExistence type="predicted"/>